<proteinExistence type="predicted"/>
<organism evidence="1 2">
    <name type="scientific">Parelaphostrongylus tenuis</name>
    <name type="common">Meningeal worm</name>
    <dbReference type="NCBI Taxonomy" id="148309"/>
    <lineage>
        <taxon>Eukaryota</taxon>
        <taxon>Metazoa</taxon>
        <taxon>Ecdysozoa</taxon>
        <taxon>Nematoda</taxon>
        <taxon>Chromadorea</taxon>
        <taxon>Rhabditida</taxon>
        <taxon>Rhabditina</taxon>
        <taxon>Rhabditomorpha</taxon>
        <taxon>Strongyloidea</taxon>
        <taxon>Metastrongylidae</taxon>
        <taxon>Parelaphostrongylus</taxon>
    </lineage>
</organism>
<gene>
    <name evidence="1" type="ORF">KIN20_028043</name>
</gene>
<evidence type="ECO:0000313" key="1">
    <source>
        <dbReference type="EMBL" id="KAJ1367182.1"/>
    </source>
</evidence>
<accession>A0AAD5R0F2</accession>
<dbReference type="Proteomes" id="UP001196413">
    <property type="component" value="Unassembled WGS sequence"/>
</dbReference>
<comment type="caution">
    <text evidence="1">The sequence shown here is derived from an EMBL/GenBank/DDBJ whole genome shotgun (WGS) entry which is preliminary data.</text>
</comment>
<feature type="non-terminal residue" evidence="1">
    <location>
        <position position="1"/>
    </location>
</feature>
<reference evidence="1" key="1">
    <citation type="submission" date="2021-06" db="EMBL/GenBank/DDBJ databases">
        <title>Parelaphostrongylus tenuis whole genome reference sequence.</title>
        <authorList>
            <person name="Garwood T.J."/>
            <person name="Larsen P.A."/>
            <person name="Fountain-Jones N.M."/>
            <person name="Garbe J.R."/>
            <person name="Macchietto M.G."/>
            <person name="Kania S.A."/>
            <person name="Gerhold R.W."/>
            <person name="Richards J.E."/>
            <person name="Wolf T.M."/>
        </authorList>
    </citation>
    <scope>NUCLEOTIDE SEQUENCE</scope>
    <source>
        <strain evidence="1">MNPRO001-30</strain>
        <tissue evidence="1">Meninges</tissue>
    </source>
</reference>
<dbReference type="AlphaFoldDB" id="A0AAD5R0F2"/>
<sequence>MLQLTRVEFRHLYNALVMQTVFDVLERRARSALLPDAAISSILGQLDLTIRYTPVKCDMMVNPEEK</sequence>
<protein>
    <submittedName>
        <fullName evidence="1">Uncharacterized protein</fullName>
    </submittedName>
</protein>
<evidence type="ECO:0000313" key="2">
    <source>
        <dbReference type="Proteomes" id="UP001196413"/>
    </source>
</evidence>
<dbReference type="EMBL" id="JAHQIW010005796">
    <property type="protein sequence ID" value="KAJ1367182.1"/>
    <property type="molecule type" value="Genomic_DNA"/>
</dbReference>
<name>A0AAD5R0F2_PARTN</name>
<keyword evidence="2" id="KW-1185">Reference proteome</keyword>